<dbReference type="SUPFAM" id="SSF47203">
    <property type="entry name" value="Acyl-CoA dehydrogenase C-terminal domain-like"/>
    <property type="match status" value="1"/>
</dbReference>
<dbReference type="InterPro" id="IPR036250">
    <property type="entry name" value="AcylCo_DH-like_C"/>
</dbReference>
<evidence type="ECO:0000259" key="2">
    <source>
        <dbReference type="Pfam" id="PF02771"/>
    </source>
</evidence>
<dbReference type="InterPro" id="IPR009100">
    <property type="entry name" value="AcylCoA_DH/oxidase_NM_dom_sf"/>
</dbReference>
<dbReference type="EMBL" id="JAAZSQ010000017">
    <property type="protein sequence ID" value="NKX55897.1"/>
    <property type="molecule type" value="Genomic_DNA"/>
</dbReference>
<organism evidence="4 5">
    <name type="scientific">Arthrobacter mobilis</name>
    <dbReference type="NCBI Taxonomy" id="2724944"/>
    <lineage>
        <taxon>Bacteria</taxon>
        <taxon>Bacillati</taxon>
        <taxon>Actinomycetota</taxon>
        <taxon>Actinomycetes</taxon>
        <taxon>Micrococcales</taxon>
        <taxon>Micrococcaceae</taxon>
        <taxon>Arthrobacter</taxon>
    </lineage>
</organism>
<evidence type="ECO:0008006" key="6">
    <source>
        <dbReference type="Google" id="ProtNLM"/>
    </source>
</evidence>
<dbReference type="Pfam" id="PF02771">
    <property type="entry name" value="Acyl-CoA_dh_N"/>
    <property type="match status" value="1"/>
</dbReference>
<dbReference type="Gene3D" id="1.20.140.10">
    <property type="entry name" value="Butyryl-CoA Dehydrogenase, subunit A, domain 3"/>
    <property type="match status" value="1"/>
</dbReference>
<comment type="caution">
    <text evidence="4">The sequence shown here is derived from an EMBL/GenBank/DDBJ whole genome shotgun (WGS) entry which is preliminary data.</text>
</comment>
<evidence type="ECO:0000313" key="4">
    <source>
        <dbReference type="EMBL" id="NKX55897.1"/>
    </source>
</evidence>
<dbReference type="PIRSF" id="PIRSF016578">
    <property type="entry name" value="HsaA"/>
    <property type="match status" value="1"/>
</dbReference>
<evidence type="ECO:0000313" key="5">
    <source>
        <dbReference type="Proteomes" id="UP000544090"/>
    </source>
</evidence>
<dbReference type="Gene3D" id="1.10.540.10">
    <property type="entry name" value="Acyl-CoA dehydrogenase/oxidase, N-terminal domain"/>
    <property type="match status" value="1"/>
</dbReference>
<proteinExistence type="predicted"/>
<dbReference type="InterPro" id="IPR046373">
    <property type="entry name" value="Acyl-CoA_Oxase/DH_mid-dom_sf"/>
</dbReference>
<dbReference type="RefSeq" id="WP_168487741.1">
    <property type="nucleotide sequence ID" value="NZ_JAAZSQ010000017.1"/>
</dbReference>
<feature type="domain" description="Acyl-CoA dehydrogenase C-terminal" evidence="3">
    <location>
        <begin position="254"/>
        <end position="383"/>
    </location>
</feature>
<accession>A0A7X6K4Z3</accession>
<reference evidence="4 5" key="1">
    <citation type="submission" date="2020-04" db="EMBL/GenBank/DDBJ databases">
        <title>Arthrobacter sp. nov.</title>
        <authorList>
            <person name="Liu S."/>
        </authorList>
    </citation>
    <scope>NUCLEOTIDE SEQUENCE [LARGE SCALE GENOMIC DNA]</scope>
    <source>
        <strain evidence="4 5">E918</strain>
    </source>
</reference>
<feature type="domain" description="Acyl-CoA dehydrogenase/oxidase N-terminal" evidence="2">
    <location>
        <begin position="40"/>
        <end position="105"/>
    </location>
</feature>
<evidence type="ECO:0000259" key="3">
    <source>
        <dbReference type="Pfam" id="PF08028"/>
    </source>
</evidence>
<dbReference type="InterPro" id="IPR037069">
    <property type="entry name" value="AcylCoA_DH/ox_N_sf"/>
</dbReference>
<name>A0A7X6K4Z3_9MICC</name>
<dbReference type="InterPro" id="IPR013786">
    <property type="entry name" value="AcylCoA_DH/ox_N"/>
</dbReference>
<protein>
    <recommendedName>
        <fullName evidence="6">Acyl-CoA dehydrogenase</fullName>
    </recommendedName>
</protein>
<gene>
    <name evidence="4" type="ORF">HGG74_15385</name>
</gene>
<dbReference type="Pfam" id="PF08028">
    <property type="entry name" value="Acyl-CoA_dh_2"/>
    <property type="match status" value="1"/>
</dbReference>
<keyword evidence="5" id="KW-1185">Reference proteome</keyword>
<dbReference type="AlphaFoldDB" id="A0A7X6K4Z3"/>
<keyword evidence="1" id="KW-0560">Oxidoreductase</keyword>
<evidence type="ECO:0000256" key="1">
    <source>
        <dbReference type="ARBA" id="ARBA00023002"/>
    </source>
</evidence>
<dbReference type="PANTHER" id="PTHR43884">
    <property type="entry name" value="ACYL-COA DEHYDROGENASE"/>
    <property type="match status" value="1"/>
</dbReference>
<dbReference type="PANTHER" id="PTHR43884:SF12">
    <property type="entry name" value="ISOVALERYL-COA DEHYDROGENASE, MITOCHONDRIAL-RELATED"/>
    <property type="match status" value="1"/>
</dbReference>
<dbReference type="Proteomes" id="UP000544090">
    <property type="component" value="Unassembled WGS sequence"/>
</dbReference>
<sequence>MTTPTIEAAAVRTETQAEKTAKWVGIARSLAPLIESELPQARKEANTTAKIVQAWKDAGLYKAQLPVELGGDGADNVTMINVMEEVSRQDASSGWTFGVNTSGTIIAGVLLGKEAYLELLGPNGDGIACGFANGMPPGTAKKVEGGYLVRTDPMPFGSGTLHATRVITLLNLVDDNDEKVIDEDGNPVVLTAYVDVKDVEWLHNWNASGLESTGSGHYRIKEHVLEDKWFATSTGDKVTGTIFAQEFWTPGIIAHVGVALGIAKRVIEEVAKATARKRRGAVPVVDEYPLFLYEFARIEAEYQSARAFCLKAYQDAWNAAEAGTFCQFNITRIDQANAYLHRLLDDIVSTAALWAGSAVIPKDGVVARFVADARLVMNHLVADPQQLVKVAPAILERWRDDSAAKS</sequence>
<dbReference type="Gene3D" id="2.40.110.10">
    <property type="entry name" value="Butyryl-CoA Dehydrogenase, subunit A, domain 2"/>
    <property type="match status" value="1"/>
</dbReference>
<dbReference type="SUPFAM" id="SSF56645">
    <property type="entry name" value="Acyl-CoA dehydrogenase NM domain-like"/>
    <property type="match status" value="1"/>
</dbReference>
<dbReference type="GO" id="GO:0050660">
    <property type="term" value="F:flavin adenine dinucleotide binding"/>
    <property type="evidence" value="ECO:0007669"/>
    <property type="project" value="InterPro"/>
</dbReference>
<dbReference type="InterPro" id="IPR013107">
    <property type="entry name" value="Acyl-CoA_DH_C"/>
</dbReference>
<dbReference type="GO" id="GO:0003995">
    <property type="term" value="F:acyl-CoA dehydrogenase activity"/>
    <property type="evidence" value="ECO:0007669"/>
    <property type="project" value="TreeGrafter"/>
</dbReference>